<feature type="binding site" evidence="11">
    <location>
        <position position="86"/>
    </location>
    <ligand>
        <name>Ni(2+)</name>
        <dbReference type="ChEBI" id="CHEBI:49786"/>
        <note>for nickel-dependent acireductone dioxygenase activity</note>
    </ligand>
</feature>
<dbReference type="InterPro" id="IPR011051">
    <property type="entry name" value="RmlC_Cupin_sf"/>
</dbReference>
<dbReference type="OrthoDB" id="1867259at2759"/>
<keyword evidence="5 11" id="KW-0479">Metal-binding</keyword>
<organism evidence="12 13">
    <name type="scientific">Grifola frondosa</name>
    <name type="common">Maitake</name>
    <name type="synonym">Polyporus frondosus</name>
    <dbReference type="NCBI Taxonomy" id="5627"/>
    <lineage>
        <taxon>Eukaryota</taxon>
        <taxon>Fungi</taxon>
        <taxon>Dikarya</taxon>
        <taxon>Basidiomycota</taxon>
        <taxon>Agaricomycotina</taxon>
        <taxon>Agaricomycetes</taxon>
        <taxon>Polyporales</taxon>
        <taxon>Grifolaceae</taxon>
        <taxon>Grifola</taxon>
    </lineage>
</organism>
<keyword evidence="8 11" id="KW-0408">Iron</keyword>
<comment type="similarity">
    <text evidence="11">Belongs to the acireductone dioxygenase (ARD) family.</text>
</comment>
<evidence type="ECO:0000256" key="2">
    <source>
        <dbReference type="ARBA" id="ARBA00022490"/>
    </source>
</evidence>
<comment type="cofactor">
    <cofactor evidence="11">
        <name>Fe(2+)</name>
        <dbReference type="ChEBI" id="CHEBI:29033"/>
    </cofactor>
    <cofactor evidence="11">
        <name>Ni(2+)</name>
        <dbReference type="ChEBI" id="CHEBI:49786"/>
    </cofactor>
    <text evidence="11">Binds either 1 Fe or Ni cation per monomer. Iron-binding promotes an acireductone dioxygenase reaction producing 2-keto-4-methylthiobutyrate, while nickel-binding promotes an acireductone dioxygenase reaction producing 3-(methylsulfanyl)propanoate.</text>
</comment>
<evidence type="ECO:0000256" key="8">
    <source>
        <dbReference type="ARBA" id="ARBA00023004"/>
    </source>
</evidence>
<feature type="binding site" evidence="11">
    <location>
        <position position="88"/>
    </location>
    <ligand>
        <name>Fe(2+)</name>
        <dbReference type="ChEBI" id="CHEBI:29033"/>
        <note>for iron-dependent acireductone dioxygenase activity</note>
    </ligand>
</feature>
<dbReference type="InterPro" id="IPR004313">
    <property type="entry name" value="ARD"/>
</dbReference>
<feature type="binding site" evidence="11">
    <location>
        <position position="132"/>
    </location>
    <ligand>
        <name>Ni(2+)</name>
        <dbReference type="ChEBI" id="CHEBI:49786"/>
        <note>for nickel-dependent acireductone dioxygenase activity</note>
    </ligand>
</feature>
<feature type="binding site" evidence="11">
    <location>
        <position position="92"/>
    </location>
    <ligand>
        <name>Ni(2+)</name>
        <dbReference type="ChEBI" id="CHEBI:49786"/>
        <note>for nickel-dependent acireductone dioxygenase activity</note>
    </ligand>
</feature>
<proteinExistence type="inferred from homology"/>
<comment type="pathway">
    <text evidence="11">Amino-acid biosynthesis; L-methionine biosynthesis via salvage pathway; L-methionine from S-methyl-5-thio-alpha-D-ribose 1-phosphate: step 5/6.</text>
</comment>
<dbReference type="OMA" id="WYMDESQ"/>
<keyword evidence="3 11" id="KW-0533">Nickel</keyword>
<dbReference type="GO" id="GO:0010309">
    <property type="term" value="F:acireductone dioxygenase [iron(II)-requiring] activity"/>
    <property type="evidence" value="ECO:0007669"/>
    <property type="project" value="UniProtKB-UniRule"/>
</dbReference>
<evidence type="ECO:0000256" key="9">
    <source>
        <dbReference type="ARBA" id="ARBA00023167"/>
    </source>
</evidence>
<dbReference type="SUPFAM" id="SSF51182">
    <property type="entry name" value="RmlC-like cupins"/>
    <property type="match status" value="1"/>
</dbReference>
<dbReference type="EC" id="1.13.11.54" evidence="11"/>
<evidence type="ECO:0000256" key="5">
    <source>
        <dbReference type="ARBA" id="ARBA00022723"/>
    </source>
</evidence>
<feature type="binding site" evidence="11">
    <location>
        <position position="92"/>
    </location>
    <ligand>
        <name>Fe(2+)</name>
        <dbReference type="ChEBI" id="CHEBI:29033"/>
        <note>for iron-dependent acireductone dioxygenase activity</note>
    </ligand>
</feature>
<dbReference type="GO" id="GO:0005634">
    <property type="term" value="C:nucleus"/>
    <property type="evidence" value="ECO:0007669"/>
    <property type="project" value="UniProtKB-SubCell"/>
</dbReference>
<dbReference type="InterPro" id="IPR014710">
    <property type="entry name" value="RmlC-like_jellyroll"/>
</dbReference>
<keyword evidence="10 11" id="KW-0539">Nucleus</keyword>
<evidence type="ECO:0000256" key="10">
    <source>
        <dbReference type="ARBA" id="ARBA00023242"/>
    </source>
</evidence>
<dbReference type="Pfam" id="PF03079">
    <property type="entry name" value="ARD"/>
    <property type="match status" value="1"/>
</dbReference>
<keyword evidence="2 11" id="KW-0963">Cytoplasm</keyword>
<feature type="binding site" evidence="11">
    <location>
        <position position="132"/>
    </location>
    <ligand>
        <name>Fe(2+)</name>
        <dbReference type="ChEBI" id="CHEBI:29033"/>
        <note>for iron-dependent acireductone dioxygenase activity</note>
    </ligand>
</feature>
<evidence type="ECO:0000256" key="11">
    <source>
        <dbReference type="HAMAP-Rule" id="MF_03154"/>
    </source>
</evidence>
<comment type="function">
    <text evidence="11">Catalyzes 2 different reactions between oxygen and the acireductone 1,2-dihydroxy-3-keto-5-methylthiopentene (DHK-MTPene) depending upon the metal bound in the active site. Fe-containing acireductone dioxygenase (Fe-ARD) produces formate and 2-keto-4-methylthiobutyrate (KMTB), the alpha-ketoacid precursor of methionine in the methionine recycle pathway. Ni-containing acireductone dioxygenase (Ni-ARD) produces methylthiopropionate, carbon monoxide and formate, and does not lie on the methionine recycle pathway.</text>
</comment>
<dbReference type="AlphaFoldDB" id="A0A1C7M9U7"/>
<dbReference type="GO" id="GO:0005506">
    <property type="term" value="F:iron ion binding"/>
    <property type="evidence" value="ECO:0007669"/>
    <property type="project" value="UniProtKB-UniRule"/>
</dbReference>
<comment type="subcellular location">
    <subcellularLocation>
        <location evidence="11">Cytoplasm</location>
    </subcellularLocation>
    <subcellularLocation>
        <location evidence="11">Nucleus</location>
    </subcellularLocation>
</comment>
<keyword evidence="13" id="KW-1185">Reference proteome</keyword>
<comment type="catalytic activity">
    <reaction evidence="1 11">
        <text>1,2-dihydroxy-5-(methylsulfanyl)pent-1-en-3-one + O2 = 4-methylsulfanyl-2-oxobutanoate + formate + 2 H(+)</text>
        <dbReference type="Rhea" id="RHEA:24504"/>
        <dbReference type="ChEBI" id="CHEBI:15378"/>
        <dbReference type="ChEBI" id="CHEBI:15379"/>
        <dbReference type="ChEBI" id="CHEBI:15740"/>
        <dbReference type="ChEBI" id="CHEBI:16723"/>
        <dbReference type="ChEBI" id="CHEBI:49252"/>
        <dbReference type="EC" id="1.13.11.54"/>
    </reaction>
</comment>
<protein>
    <recommendedName>
        <fullName evidence="11">Acireductone dioxygenase</fullName>
    </recommendedName>
    <alternativeName>
        <fullName evidence="11">Acireductone dioxygenase (Fe(2+)-requiring)</fullName>
        <shortName evidence="11">ARD'</shortName>
        <shortName evidence="11">Fe-ARD</shortName>
        <ecNumber evidence="11">1.13.11.54</ecNumber>
    </alternativeName>
    <alternativeName>
        <fullName evidence="11">Acireductone dioxygenase (Ni(2+)-requiring)</fullName>
        <shortName evidence="11">ARD</shortName>
        <shortName evidence="11">Ni-ARD</shortName>
        <ecNumber evidence="11">1.13.11.53</ecNumber>
    </alternativeName>
</protein>
<dbReference type="GO" id="GO:0016151">
    <property type="term" value="F:nickel cation binding"/>
    <property type="evidence" value="ECO:0007669"/>
    <property type="project" value="UniProtKB-UniRule"/>
</dbReference>
<gene>
    <name evidence="12" type="primary">ADI1-1_0</name>
    <name evidence="11" type="synonym">ADI1</name>
    <name evidence="12" type="ORF">A0H81_07304</name>
</gene>
<dbReference type="PANTHER" id="PTHR23418:SF0">
    <property type="entry name" value="ACIREDUCTONE DIOXYGENASE"/>
    <property type="match status" value="1"/>
</dbReference>
<evidence type="ECO:0000313" key="13">
    <source>
        <dbReference type="Proteomes" id="UP000092993"/>
    </source>
</evidence>
<evidence type="ECO:0000256" key="4">
    <source>
        <dbReference type="ARBA" id="ARBA00022605"/>
    </source>
</evidence>
<dbReference type="UniPathway" id="UPA00904">
    <property type="reaction ID" value="UER00878"/>
</dbReference>
<comment type="caution">
    <text evidence="12">The sequence shown here is derived from an EMBL/GenBank/DDBJ whole genome shotgun (WGS) entry which is preliminary data.</text>
</comment>
<feature type="binding site" evidence="11">
    <location>
        <position position="88"/>
    </location>
    <ligand>
        <name>Ni(2+)</name>
        <dbReference type="ChEBI" id="CHEBI:49786"/>
        <note>for nickel-dependent acireductone dioxygenase activity</note>
    </ligand>
</feature>
<keyword evidence="7 11" id="KW-0560">Oxidoreductase</keyword>
<dbReference type="Gene3D" id="2.60.120.10">
    <property type="entry name" value="Jelly Rolls"/>
    <property type="match status" value="1"/>
</dbReference>
<dbReference type="Proteomes" id="UP000092993">
    <property type="component" value="Unassembled WGS sequence"/>
</dbReference>
<name>A0A1C7M9U7_GRIFR</name>
<keyword evidence="4 11" id="KW-0028">Amino-acid biosynthesis</keyword>
<comment type="catalytic activity">
    <reaction evidence="11">
        <text>1,2-dihydroxy-5-(methylsulfanyl)pent-1-en-3-one + O2 = 3-(methylsulfanyl)propanoate + CO + formate + 2 H(+)</text>
        <dbReference type="Rhea" id="RHEA:14161"/>
        <dbReference type="ChEBI" id="CHEBI:15378"/>
        <dbReference type="ChEBI" id="CHEBI:15379"/>
        <dbReference type="ChEBI" id="CHEBI:15740"/>
        <dbReference type="ChEBI" id="CHEBI:17245"/>
        <dbReference type="ChEBI" id="CHEBI:49016"/>
        <dbReference type="ChEBI" id="CHEBI:49252"/>
        <dbReference type="EC" id="1.13.11.53"/>
    </reaction>
</comment>
<evidence type="ECO:0000256" key="1">
    <source>
        <dbReference type="ARBA" id="ARBA00000428"/>
    </source>
</evidence>
<evidence type="ECO:0000256" key="6">
    <source>
        <dbReference type="ARBA" id="ARBA00022964"/>
    </source>
</evidence>
<dbReference type="CDD" id="cd02232">
    <property type="entry name" value="cupin_ARD"/>
    <property type="match status" value="1"/>
</dbReference>
<accession>A0A1C7M9U7</accession>
<evidence type="ECO:0000256" key="7">
    <source>
        <dbReference type="ARBA" id="ARBA00023002"/>
    </source>
</evidence>
<feature type="binding site" evidence="11">
    <location>
        <position position="86"/>
    </location>
    <ligand>
        <name>Fe(2+)</name>
        <dbReference type="ChEBI" id="CHEBI:29033"/>
        <note>for iron-dependent acireductone dioxygenase activity</note>
    </ligand>
</feature>
<dbReference type="GO" id="GO:0010308">
    <property type="term" value="F:acireductone dioxygenase (Ni2+-requiring) activity"/>
    <property type="evidence" value="ECO:0007669"/>
    <property type="project" value="UniProtKB-UniRule"/>
</dbReference>
<dbReference type="EC" id="1.13.11.53" evidence="11"/>
<evidence type="ECO:0000256" key="3">
    <source>
        <dbReference type="ARBA" id="ARBA00022596"/>
    </source>
</evidence>
<dbReference type="STRING" id="5627.A0A1C7M9U7"/>
<dbReference type="InterPro" id="IPR027496">
    <property type="entry name" value="ARD_euk"/>
</dbReference>
<evidence type="ECO:0000313" key="12">
    <source>
        <dbReference type="EMBL" id="OBZ73159.1"/>
    </source>
</evidence>
<dbReference type="EMBL" id="LUGG01000007">
    <property type="protein sequence ID" value="OBZ73159.1"/>
    <property type="molecule type" value="Genomic_DNA"/>
</dbReference>
<keyword evidence="9 11" id="KW-0486">Methionine biosynthesis</keyword>
<dbReference type="GO" id="GO:0005737">
    <property type="term" value="C:cytoplasm"/>
    <property type="evidence" value="ECO:0007669"/>
    <property type="project" value="UniProtKB-SubCell"/>
</dbReference>
<dbReference type="GO" id="GO:0019509">
    <property type="term" value="P:L-methionine salvage from methylthioadenosine"/>
    <property type="evidence" value="ECO:0007669"/>
    <property type="project" value="UniProtKB-UniRule"/>
</dbReference>
<dbReference type="PANTHER" id="PTHR23418">
    <property type="entry name" value="ACIREDUCTONE DIOXYGENASE"/>
    <property type="match status" value="1"/>
</dbReference>
<reference evidence="12 13" key="1">
    <citation type="submission" date="2016-03" db="EMBL/GenBank/DDBJ databases">
        <title>Whole genome sequencing of Grifola frondosa 9006-11.</title>
        <authorList>
            <person name="Min B."/>
            <person name="Park H."/>
            <person name="Kim J.-G."/>
            <person name="Cho H."/>
            <person name="Oh Y.-L."/>
            <person name="Kong W.-S."/>
            <person name="Choi I.-G."/>
        </authorList>
    </citation>
    <scope>NUCLEOTIDE SEQUENCE [LARGE SCALE GENOMIC DNA]</scope>
    <source>
        <strain evidence="12 13">9006-11</strain>
    </source>
</reference>
<sequence>MHAYYFDNIPGDQRLPHDSGRPVSEKALRSLGVHNWHIPVDSENWKQRVTDIAEERQCRKCNDIMGTKEAMGDKFDEKMKTFFTEHMHEDQEIAYVQAGSCYFDVHEHTTDDWIRVHLVAGDMLNLPAGIYHRFTVDTGNSAHVLRLFEDEDKCGIYNRGAETDASSCRLEYLKRFTGVAFGA</sequence>
<dbReference type="HAMAP" id="MF_03154">
    <property type="entry name" value="Salvage_MtnD_euk"/>
    <property type="match status" value="1"/>
</dbReference>
<keyword evidence="6 11" id="KW-0223">Dioxygenase</keyword>